<dbReference type="Gene3D" id="3.30.70.2760">
    <property type="match status" value="1"/>
</dbReference>
<dbReference type="Gene3D" id="1.10.3210.10">
    <property type="entry name" value="Hypothetical protein af1432"/>
    <property type="match status" value="1"/>
</dbReference>
<protein>
    <recommendedName>
        <fullName evidence="2">Deoxynucleoside triphosphate triphosphohydrolase SAMHD1</fullName>
    </recommendedName>
</protein>
<dbReference type="SUPFAM" id="SSF109604">
    <property type="entry name" value="HD-domain/PDEase-like"/>
    <property type="match status" value="1"/>
</dbReference>
<feature type="non-terminal residue" evidence="1">
    <location>
        <position position="1"/>
    </location>
</feature>
<dbReference type="AlphaFoldDB" id="C3ZBE1"/>
<dbReference type="PANTHER" id="PTHR11373:SF4">
    <property type="entry name" value="DEOXYNUCLEOSIDE TRIPHOSPHATE TRIPHOSPHOHYDROLASE SAMHD1"/>
    <property type="match status" value="1"/>
</dbReference>
<reference evidence="1" key="1">
    <citation type="journal article" date="2008" name="Nature">
        <title>The amphioxus genome and the evolution of the chordate karyotype.</title>
        <authorList>
            <consortium name="US DOE Joint Genome Institute (JGI-PGF)"/>
            <person name="Putnam N.H."/>
            <person name="Butts T."/>
            <person name="Ferrier D.E.K."/>
            <person name="Furlong R.F."/>
            <person name="Hellsten U."/>
            <person name="Kawashima T."/>
            <person name="Robinson-Rechavi M."/>
            <person name="Shoguchi E."/>
            <person name="Terry A."/>
            <person name="Yu J.-K."/>
            <person name="Benito-Gutierrez E.L."/>
            <person name="Dubchak I."/>
            <person name="Garcia-Fernandez J."/>
            <person name="Gibson-Brown J.J."/>
            <person name="Grigoriev I.V."/>
            <person name="Horton A.C."/>
            <person name="de Jong P.J."/>
            <person name="Jurka J."/>
            <person name="Kapitonov V.V."/>
            <person name="Kohara Y."/>
            <person name="Kuroki Y."/>
            <person name="Lindquist E."/>
            <person name="Lucas S."/>
            <person name="Osoegawa K."/>
            <person name="Pennacchio L.A."/>
            <person name="Salamov A.A."/>
            <person name="Satou Y."/>
            <person name="Sauka-Spengler T."/>
            <person name="Schmutz J."/>
            <person name="Shin-I T."/>
            <person name="Toyoda A."/>
            <person name="Bronner-Fraser M."/>
            <person name="Fujiyama A."/>
            <person name="Holland L.Z."/>
            <person name="Holland P.W.H."/>
            <person name="Satoh N."/>
            <person name="Rokhsar D.S."/>
        </authorList>
    </citation>
    <scope>NUCLEOTIDE SEQUENCE [LARGE SCALE GENOMIC DNA]</scope>
    <source>
        <strain evidence="1">S238N-H82</strain>
        <tissue evidence="1">Testes</tissue>
    </source>
</reference>
<proteinExistence type="predicted"/>
<dbReference type="FunFam" id="3.30.70.2760:FF:000009">
    <property type="match status" value="1"/>
</dbReference>
<dbReference type="InParanoid" id="C3ZBE1"/>
<evidence type="ECO:0000313" key="1">
    <source>
        <dbReference type="EMBL" id="EEN50178.1"/>
    </source>
</evidence>
<dbReference type="InterPro" id="IPR050135">
    <property type="entry name" value="dGTPase-like"/>
</dbReference>
<evidence type="ECO:0008006" key="2">
    <source>
        <dbReference type="Google" id="ProtNLM"/>
    </source>
</evidence>
<name>C3ZBE1_BRAFL</name>
<dbReference type="PANTHER" id="PTHR11373">
    <property type="entry name" value="DEOXYNUCLEOSIDE TRIPHOSPHATE TRIPHOSPHOHYDROLASE"/>
    <property type="match status" value="1"/>
</dbReference>
<sequence length="344" mass="41080">QFMEQARPDAEWKHEEASTRMFDYLIDENKINLNEFDLTAQDRTFIKELIKHPKSAGQGAWSYEGREEEKGFLYQIVCNEQNGMDVDKWDYFARDSYHLGLPKKFDHMQLIQHARVVKVDGKWQICYRKKASRTKNKKKKEWRNVYDMFYTRAFLHNQAYQHKAIKAVEMIITIGTYPWPFLCAFTTVGRRYRKDAAVYDMASYTNMTDQVFQEILYSQNPNLQKAKDILQKIITRKLYRFVDETQPEDWRLLEEFKSDPSTLEKKIAEEDISRKITAEDIRVKFVKVDYGKGDQNPVKNVRFWNKDNPTEAESLEENELTQMLPVKFADRFVRVYCKKQDKES</sequence>
<organism>
    <name type="scientific">Branchiostoma floridae</name>
    <name type="common">Florida lancelet</name>
    <name type="synonym">Amphioxus</name>
    <dbReference type="NCBI Taxonomy" id="7739"/>
    <lineage>
        <taxon>Eukaryota</taxon>
        <taxon>Metazoa</taxon>
        <taxon>Chordata</taxon>
        <taxon>Cephalochordata</taxon>
        <taxon>Leptocardii</taxon>
        <taxon>Amphioxiformes</taxon>
        <taxon>Branchiostomatidae</taxon>
        <taxon>Branchiostoma</taxon>
    </lineage>
</organism>
<accession>C3ZBE1</accession>
<dbReference type="FunFam" id="1.10.3210.10:FF:000084">
    <property type="entry name" value="Uncharacterized protein"/>
    <property type="match status" value="1"/>
</dbReference>
<feature type="non-terminal residue" evidence="1">
    <location>
        <position position="344"/>
    </location>
</feature>
<dbReference type="EMBL" id="GG666603">
    <property type="protein sequence ID" value="EEN50178.1"/>
    <property type="molecule type" value="Genomic_DNA"/>
</dbReference>
<gene>
    <name evidence="1" type="ORF">BRAFLDRAFT_195549</name>
</gene>
<dbReference type="eggNOG" id="KOG2681">
    <property type="taxonomic scope" value="Eukaryota"/>
</dbReference>